<dbReference type="SMART" id="SM00530">
    <property type="entry name" value="HTH_XRE"/>
    <property type="match status" value="1"/>
</dbReference>
<dbReference type="InterPro" id="IPR050807">
    <property type="entry name" value="TransReg_Diox_bact_type"/>
</dbReference>
<dbReference type="Gene3D" id="2.60.120.10">
    <property type="entry name" value="Jelly Rolls"/>
    <property type="match status" value="1"/>
</dbReference>
<dbReference type="OrthoDB" id="9814751at2"/>
<dbReference type="AlphaFoldDB" id="A0A1X6YZ44"/>
<gene>
    <name evidence="4" type="ORF">RUM8411_01542</name>
</gene>
<dbReference type="SUPFAM" id="SSF47413">
    <property type="entry name" value="lambda repressor-like DNA-binding domains"/>
    <property type="match status" value="1"/>
</dbReference>
<organism evidence="4 5">
    <name type="scientific">Ruegeria meonggei</name>
    <dbReference type="NCBI Taxonomy" id="1446476"/>
    <lineage>
        <taxon>Bacteria</taxon>
        <taxon>Pseudomonadati</taxon>
        <taxon>Pseudomonadota</taxon>
        <taxon>Alphaproteobacteria</taxon>
        <taxon>Rhodobacterales</taxon>
        <taxon>Roseobacteraceae</taxon>
        <taxon>Ruegeria</taxon>
    </lineage>
</organism>
<keyword evidence="1" id="KW-0238">DNA-binding</keyword>
<evidence type="ECO:0000313" key="5">
    <source>
        <dbReference type="Proteomes" id="UP000193778"/>
    </source>
</evidence>
<evidence type="ECO:0000256" key="1">
    <source>
        <dbReference type="ARBA" id="ARBA00023125"/>
    </source>
</evidence>
<dbReference type="GO" id="GO:0005829">
    <property type="term" value="C:cytosol"/>
    <property type="evidence" value="ECO:0007669"/>
    <property type="project" value="TreeGrafter"/>
</dbReference>
<sequence>MLAPTERAKAKTKGKPTELGQAIRRRRKAMGLTLEQVAKSSDLTTGFLSQVERGLSSPSLTSLMAIAAALQTSIEQLLSVPEVYSEFVPKDQRQTYSLGTRGRFYEKLGPGFAGALFHPQIVHRPAGHVSEKMCHDGEAFCYLLSGQLEYHLGKGIFIMSPGDVIHHDTSTRHYSVVLGENEAVELWVTTSPIKDTGPSGSAAE</sequence>
<proteinExistence type="predicted"/>
<dbReference type="Pfam" id="PF07883">
    <property type="entry name" value="Cupin_2"/>
    <property type="match status" value="1"/>
</dbReference>
<dbReference type="InterPro" id="IPR001387">
    <property type="entry name" value="Cro/C1-type_HTH"/>
</dbReference>
<dbReference type="PANTHER" id="PTHR46797:SF25">
    <property type="entry name" value="TRANSCRIPTIONAL REGULATOR"/>
    <property type="match status" value="1"/>
</dbReference>
<dbReference type="Pfam" id="PF01381">
    <property type="entry name" value="HTH_3"/>
    <property type="match status" value="1"/>
</dbReference>
<dbReference type="Gene3D" id="1.10.260.40">
    <property type="entry name" value="lambda repressor-like DNA-binding domains"/>
    <property type="match status" value="1"/>
</dbReference>
<dbReference type="CDD" id="cd00093">
    <property type="entry name" value="HTH_XRE"/>
    <property type="match status" value="1"/>
</dbReference>
<dbReference type="SUPFAM" id="SSF51182">
    <property type="entry name" value="RmlC-like cupins"/>
    <property type="match status" value="1"/>
</dbReference>
<dbReference type="EMBL" id="FWFP01000004">
    <property type="protein sequence ID" value="SLN36016.1"/>
    <property type="molecule type" value="Genomic_DNA"/>
</dbReference>
<evidence type="ECO:0000259" key="3">
    <source>
        <dbReference type="PROSITE" id="PS50943"/>
    </source>
</evidence>
<feature type="region of interest" description="Disordered" evidence="2">
    <location>
        <begin position="1"/>
        <end position="20"/>
    </location>
</feature>
<dbReference type="InterPro" id="IPR011051">
    <property type="entry name" value="RmlC_Cupin_sf"/>
</dbReference>
<dbReference type="PROSITE" id="PS50943">
    <property type="entry name" value="HTH_CROC1"/>
    <property type="match status" value="1"/>
</dbReference>
<dbReference type="CDD" id="cd02209">
    <property type="entry name" value="cupin_XRE_C"/>
    <property type="match status" value="1"/>
</dbReference>
<dbReference type="PANTHER" id="PTHR46797">
    <property type="entry name" value="HTH-TYPE TRANSCRIPTIONAL REGULATOR"/>
    <property type="match status" value="1"/>
</dbReference>
<reference evidence="5" key="1">
    <citation type="submission" date="2017-03" db="EMBL/GenBank/DDBJ databases">
        <authorList>
            <person name="Rodrigo-Torres L."/>
            <person name="Arahal R.D."/>
            <person name="Lucena T."/>
        </authorList>
    </citation>
    <scope>NUCLEOTIDE SEQUENCE [LARGE SCALE GENOMIC DNA]</scope>
    <source>
        <strain evidence="5">CECT 8411</strain>
    </source>
</reference>
<dbReference type="InterPro" id="IPR013096">
    <property type="entry name" value="Cupin_2"/>
</dbReference>
<accession>A0A1X6YZ44</accession>
<evidence type="ECO:0000256" key="2">
    <source>
        <dbReference type="SAM" id="MobiDB-lite"/>
    </source>
</evidence>
<keyword evidence="5" id="KW-1185">Reference proteome</keyword>
<dbReference type="InterPro" id="IPR010982">
    <property type="entry name" value="Lambda_DNA-bd_dom_sf"/>
</dbReference>
<dbReference type="RefSeq" id="WP_085822096.1">
    <property type="nucleotide sequence ID" value="NZ_FWFP01000004.1"/>
</dbReference>
<evidence type="ECO:0000313" key="4">
    <source>
        <dbReference type="EMBL" id="SLN36016.1"/>
    </source>
</evidence>
<dbReference type="InterPro" id="IPR014710">
    <property type="entry name" value="RmlC-like_jellyroll"/>
</dbReference>
<dbReference type="Proteomes" id="UP000193778">
    <property type="component" value="Unassembled WGS sequence"/>
</dbReference>
<dbReference type="GO" id="GO:0003677">
    <property type="term" value="F:DNA binding"/>
    <property type="evidence" value="ECO:0007669"/>
    <property type="project" value="UniProtKB-KW"/>
</dbReference>
<name>A0A1X6YZ44_9RHOB</name>
<protein>
    <submittedName>
        <fullName evidence="4">Anaerobic benzoate catabolism transcriptional regulator</fullName>
    </submittedName>
</protein>
<dbReference type="GO" id="GO:0003700">
    <property type="term" value="F:DNA-binding transcription factor activity"/>
    <property type="evidence" value="ECO:0007669"/>
    <property type="project" value="TreeGrafter"/>
</dbReference>
<feature type="domain" description="HTH cro/C1-type" evidence="3">
    <location>
        <begin position="23"/>
        <end position="77"/>
    </location>
</feature>